<dbReference type="EMBL" id="GG663738">
    <property type="protein sequence ID" value="EEH57994.1"/>
    <property type="molecule type" value="Genomic_DNA"/>
</dbReference>
<evidence type="ECO:0000259" key="1">
    <source>
        <dbReference type="Pfam" id="PF00149"/>
    </source>
</evidence>
<dbReference type="RefSeq" id="XP_003058043.1">
    <property type="nucleotide sequence ID" value="XM_003057997.1"/>
</dbReference>
<dbReference type="InterPro" id="IPR029052">
    <property type="entry name" value="Metallo-depent_PP-like"/>
</dbReference>
<feature type="domain" description="Calcineurin-like phosphoesterase" evidence="1">
    <location>
        <begin position="6"/>
        <end position="288"/>
    </location>
</feature>
<protein>
    <submittedName>
        <fullName evidence="2">Predicted protein</fullName>
    </submittedName>
</protein>
<dbReference type="AlphaFoldDB" id="C1MQ08"/>
<dbReference type="OMA" id="VTLHGHI"/>
<dbReference type="Gene3D" id="3.60.21.10">
    <property type="match status" value="2"/>
</dbReference>
<keyword evidence="3" id="KW-1185">Reference proteome</keyword>
<proteinExistence type="predicted"/>
<reference evidence="2 3" key="1">
    <citation type="journal article" date="2009" name="Science">
        <title>Green evolution and dynamic adaptations revealed by genomes of the marine picoeukaryotes Micromonas.</title>
        <authorList>
            <person name="Worden A.Z."/>
            <person name="Lee J.H."/>
            <person name="Mock T."/>
            <person name="Rouze P."/>
            <person name="Simmons M.P."/>
            <person name="Aerts A.L."/>
            <person name="Allen A.E."/>
            <person name="Cuvelier M.L."/>
            <person name="Derelle E."/>
            <person name="Everett M.V."/>
            <person name="Foulon E."/>
            <person name="Grimwood J."/>
            <person name="Gundlach H."/>
            <person name="Henrissat B."/>
            <person name="Napoli C."/>
            <person name="McDonald S.M."/>
            <person name="Parker M.S."/>
            <person name="Rombauts S."/>
            <person name="Salamov A."/>
            <person name="Von Dassow P."/>
            <person name="Badger J.H."/>
            <person name="Coutinho P.M."/>
            <person name="Demir E."/>
            <person name="Dubchak I."/>
            <person name="Gentemann C."/>
            <person name="Eikrem W."/>
            <person name="Gready J.E."/>
            <person name="John U."/>
            <person name="Lanier W."/>
            <person name="Lindquist E.A."/>
            <person name="Lucas S."/>
            <person name="Mayer K.F."/>
            <person name="Moreau H."/>
            <person name="Not F."/>
            <person name="Otillar R."/>
            <person name="Panaud O."/>
            <person name="Pangilinan J."/>
            <person name="Paulsen I."/>
            <person name="Piegu B."/>
            <person name="Poliakov A."/>
            <person name="Robbens S."/>
            <person name="Schmutz J."/>
            <person name="Toulza E."/>
            <person name="Wyss T."/>
            <person name="Zelensky A."/>
            <person name="Zhou K."/>
            <person name="Armbrust E.V."/>
            <person name="Bhattacharya D."/>
            <person name="Goodenough U.W."/>
            <person name="Van de Peer Y."/>
            <person name="Grigoriev I.V."/>
        </authorList>
    </citation>
    <scope>NUCLEOTIDE SEQUENCE [LARGE SCALE GENOMIC DNA]</scope>
    <source>
        <strain evidence="2 3">CCMP1545</strain>
    </source>
</reference>
<name>C1MQ08_MICPC</name>
<dbReference type="KEGG" id="mpp:MICPUCDRAFT_39231"/>
<organism evidence="3">
    <name type="scientific">Micromonas pusilla (strain CCMP1545)</name>
    <name type="common">Picoplanktonic green alga</name>
    <dbReference type="NCBI Taxonomy" id="564608"/>
    <lineage>
        <taxon>Eukaryota</taxon>
        <taxon>Viridiplantae</taxon>
        <taxon>Chlorophyta</taxon>
        <taxon>Mamiellophyceae</taxon>
        <taxon>Mamiellales</taxon>
        <taxon>Mamiellaceae</taxon>
        <taxon>Micromonas</taxon>
    </lineage>
</organism>
<accession>C1MQ08</accession>
<dbReference type="Pfam" id="PF00149">
    <property type="entry name" value="Metallophos"/>
    <property type="match status" value="1"/>
</dbReference>
<dbReference type="PANTHER" id="PTHR37523">
    <property type="entry name" value="METALLOPHOSPHOESTERASE"/>
    <property type="match status" value="1"/>
</dbReference>
<evidence type="ECO:0000313" key="2">
    <source>
        <dbReference type="EMBL" id="EEH57994.1"/>
    </source>
</evidence>
<gene>
    <name evidence="2" type="ORF">MICPUCDRAFT_39231</name>
</gene>
<dbReference type="eggNOG" id="ENOG502T1BW">
    <property type="taxonomic scope" value="Eukaryota"/>
</dbReference>
<dbReference type="GeneID" id="9683128"/>
<dbReference type="PANTHER" id="PTHR37523:SF1">
    <property type="entry name" value="CALCINEURIN-LIKE PHOSPHOESTERASE DOMAIN-CONTAINING PROTEIN"/>
    <property type="match status" value="1"/>
</dbReference>
<sequence length="345" mass="37778">MDGSVKVCFTSDVHGNCGHLRRVLARATREGCDVVVLGGDLAPRGSGMGFDGKTLRDTNLPHLPDGTPDWQHDGALTYMRDAFKRQGEWFTEVLIPMLAACDVPSVCLFGNSDWKSHLETCRRAAASTGGHVRFVQGEGDMFTIASRTTTATTVDVMACSLVPLCNHKKKDWERMDTRDVRDTSDRAPVRWGFVSAPGEEGGIKRCELPVTAEAAATTSMEAVLERLIASCAEERKEKKPPAMWVLHPPPRDSIGDLTHRGERVGSIAIRRAIETHAPAVTLHGHIHESVEMHGGRFSEVVKSGEGGERETVIVSVGNDFKVENPYVIFLDTAAPRDARRVEVLE</sequence>
<dbReference type="Proteomes" id="UP000001876">
    <property type="component" value="Unassembled WGS sequence"/>
</dbReference>
<evidence type="ECO:0000313" key="3">
    <source>
        <dbReference type="Proteomes" id="UP000001876"/>
    </source>
</evidence>
<dbReference type="SUPFAM" id="SSF56300">
    <property type="entry name" value="Metallo-dependent phosphatases"/>
    <property type="match status" value="1"/>
</dbReference>
<dbReference type="InterPro" id="IPR004843">
    <property type="entry name" value="Calcineurin-like_PHP"/>
</dbReference>
<dbReference type="OrthoDB" id="2160551at2759"/>
<dbReference type="GO" id="GO:0016787">
    <property type="term" value="F:hydrolase activity"/>
    <property type="evidence" value="ECO:0007669"/>
    <property type="project" value="InterPro"/>
</dbReference>